<gene>
    <name evidence="1" type="ORF">PT974_10583</name>
</gene>
<evidence type="ECO:0000313" key="2">
    <source>
        <dbReference type="Proteomes" id="UP001338125"/>
    </source>
</evidence>
<protein>
    <recommendedName>
        <fullName evidence="3">F-box domain-containing protein</fullName>
    </recommendedName>
</protein>
<comment type="caution">
    <text evidence="1">The sequence shown here is derived from an EMBL/GenBank/DDBJ whole genome shotgun (WGS) entry which is preliminary data.</text>
</comment>
<accession>A0ABR0SB92</accession>
<dbReference type="SUPFAM" id="SSF81383">
    <property type="entry name" value="F-box domain"/>
    <property type="match status" value="1"/>
</dbReference>
<dbReference type="EMBL" id="JAVFKD010000015">
    <property type="protein sequence ID" value="KAK5989085.1"/>
    <property type="molecule type" value="Genomic_DNA"/>
</dbReference>
<dbReference type="Gene3D" id="1.20.1280.50">
    <property type="match status" value="1"/>
</dbReference>
<dbReference type="Proteomes" id="UP001338125">
    <property type="component" value="Unassembled WGS sequence"/>
</dbReference>
<name>A0ABR0SB92_9HYPO</name>
<keyword evidence="2" id="KW-1185">Reference proteome</keyword>
<sequence length="264" mass="30614">MGSLQAVISTEELLEAILIHTDMRTLLTSCQGVCKFWNSVIKTSPSIQRELFFLPESPSKGPRRMNSLLTQHFPQWFQDPEDSQDHIMYRRKNGYSHFTKLSLYTSGIKNDDNPYLREEASWRKMLTAQPPITVLGIFDYGFHYMQFESRSRVREYPTPERPLPGTTTGMRMGEFYDLVLRHCATWEVSGFTIMQRVDEISKESFLHTAARPTNLEEDLGKLRDEGMQVLLQLFCSSGCFIGLVPKEKYPFWNKCGMSRAIQEE</sequence>
<reference evidence="1 2" key="1">
    <citation type="submission" date="2024-01" db="EMBL/GenBank/DDBJ databases">
        <title>Complete genome of Cladobotryum mycophilum ATHUM6906.</title>
        <authorList>
            <person name="Christinaki A.C."/>
            <person name="Myridakis A.I."/>
            <person name="Kouvelis V.N."/>
        </authorList>
    </citation>
    <scope>NUCLEOTIDE SEQUENCE [LARGE SCALE GENOMIC DNA]</scope>
    <source>
        <strain evidence="1 2">ATHUM6906</strain>
    </source>
</reference>
<dbReference type="InterPro" id="IPR036047">
    <property type="entry name" value="F-box-like_dom_sf"/>
</dbReference>
<organism evidence="1 2">
    <name type="scientific">Cladobotryum mycophilum</name>
    <dbReference type="NCBI Taxonomy" id="491253"/>
    <lineage>
        <taxon>Eukaryota</taxon>
        <taxon>Fungi</taxon>
        <taxon>Dikarya</taxon>
        <taxon>Ascomycota</taxon>
        <taxon>Pezizomycotina</taxon>
        <taxon>Sordariomycetes</taxon>
        <taxon>Hypocreomycetidae</taxon>
        <taxon>Hypocreales</taxon>
        <taxon>Hypocreaceae</taxon>
        <taxon>Cladobotryum</taxon>
    </lineage>
</organism>
<evidence type="ECO:0000313" key="1">
    <source>
        <dbReference type="EMBL" id="KAK5989085.1"/>
    </source>
</evidence>
<proteinExistence type="predicted"/>
<evidence type="ECO:0008006" key="3">
    <source>
        <dbReference type="Google" id="ProtNLM"/>
    </source>
</evidence>